<feature type="compositionally biased region" description="Basic residues" evidence="1">
    <location>
        <begin position="867"/>
        <end position="878"/>
    </location>
</feature>
<feature type="compositionally biased region" description="Basic and acidic residues" evidence="1">
    <location>
        <begin position="897"/>
        <end position="917"/>
    </location>
</feature>
<gene>
    <name evidence="2" type="ORF">HNY73_015866</name>
</gene>
<protein>
    <submittedName>
        <fullName evidence="2">Uncharacterized protein</fullName>
    </submittedName>
</protein>
<dbReference type="AlphaFoldDB" id="A0A8T0EKF2"/>
<feature type="compositionally biased region" description="Basic residues" evidence="1">
    <location>
        <begin position="887"/>
        <end position="896"/>
    </location>
</feature>
<reference evidence="2" key="1">
    <citation type="journal article" date="2020" name="bioRxiv">
        <title>Chromosome-level reference genome of the European wasp spider Argiope bruennichi: a resource for studies on range expansion and evolutionary adaptation.</title>
        <authorList>
            <person name="Sheffer M.M."/>
            <person name="Hoppe A."/>
            <person name="Krehenwinkel H."/>
            <person name="Uhl G."/>
            <person name="Kuss A.W."/>
            <person name="Jensen L."/>
            <person name="Jensen C."/>
            <person name="Gillespie R.G."/>
            <person name="Hoff K.J."/>
            <person name="Prost S."/>
        </authorList>
    </citation>
    <scope>NUCLEOTIDE SEQUENCE</scope>
</reference>
<dbReference type="EMBL" id="JABXBU010002227">
    <property type="protein sequence ID" value="KAF8773186.1"/>
    <property type="molecule type" value="Genomic_DNA"/>
</dbReference>
<reference evidence="2" key="2">
    <citation type="submission" date="2020-06" db="EMBL/GenBank/DDBJ databases">
        <authorList>
            <person name="Sheffer M."/>
        </authorList>
    </citation>
    <scope>NUCLEOTIDE SEQUENCE</scope>
</reference>
<evidence type="ECO:0000313" key="3">
    <source>
        <dbReference type="Proteomes" id="UP000807504"/>
    </source>
</evidence>
<feature type="region of interest" description="Disordered" evidence="1">
    <location>
        <begin position="55"/>
        <end position="76"/>
    </location>
</feature>
<keyword evidence="3" id="KW-1185">Reference proteome</keyword>
<organism evidence="2 3">
    <name type="scientific">Argiope bruennichi</name>
    <name type="common">Wasp spider</name>
    <name type="synonym">Aranea bruennichi</name>
    <dbReference type="NCBI Taxonomy" id="94029"/>
    <lineage>
        <taxon>Eukaryota</taxon>
        <taxon>Metazoa</taxon>
        <taxon>Ecdysozoa</taxon>
        <taxon>Arthropoda</taxon>
        <taxon>Chelicerata</taxon>
        <taxon>Arachnida</taxon>
        <taxon>Araneae</taxon>
        <taxon>Araneomorphae</taxon>
        <taxon>Entelegynae</taxon>
        <taxon>Araneoidea</taxon>
        <taxon>Araneidae</taxon>
        <taxon>Argiope</taxon>
    </lineage>
</organism>
<feature type="region of interest" description="Disordered" evidence="1">
    <location>
        <begin position="867"/>
        <end position="924"/>
    </location>
</feature>
<proteinExistence type="predicted"/>
<comment type="caution">
    <text evidence="2">The sequence shown here is derived from an EMBL/GenBank/DDBJ whole genome shotgun (WGS) entry which is preliminary data.</text>
</comment>
<feature type="compositionally biased region" description="Polar residues" evidence="1">
    <location>
        <begin position="67"/>
        <end position="76"/>
    </location>
</feature>
<name>A0A8T0EKF2_ARGBR</name>
<evidence type="ECO:0000256" key="1">
    <source>
        <dbReference type="SAM" id="MobiDB-lite"/>
    </source>
</evidence>
<feature type="region of interest" description="Disordered" evidence="1">
    <location>
        <begin position="813"/>
        <end position="832"/>
    </location>
</feature>
<dbReference type="Proteomes" id="UP000807504">
    <property type="component" value="Unassembled WGS sequence"/>
</dbReference>
<sequence>MTQEKVHTENKNPHCKPQMFTIPQIPANLENFSLNVSKRNSEREEEVYSRYLRNRHPNSGGFRPEHSFQNQSQFDPNSKMTDFLVDTYDEKRDETFPEYQVIQTNVIPKYLPSYLQSMDLRQTSNKSNALLSNFPGNSHRNNEYLNDDSFKNYSDINVLKIPETSTLAYKSSASGAINYQQTLSSTEYPEDILITTIEGIFVSEHLSTTNRFWGLNGNSSNLYISPDNLEYTESSPYKYMNNKSQNVNTSPELRNTVYSPHDDWASKKLTYKKAIPSTSGVNGQNDAIEISIKIPESILRQLANEVILGRNNERLRQAPGMISQVSSTNLLKNVPSLIGPEKILKSSDNKTKDFKIGETMVDHISEYMTDKDIDDVKIRRNFQKEIVASNKSSTFDNGQEHMNSDLPTSTDLLNHKHIIFPNNSLQRKYLANIDESAPSESSTRNSITEAHVLKNQSSDVLNNATSNENIVSKANAKGKKKKSHKSLLKNKKFSGNQKVLSEKYLMSNKNLKNGKWEKMPFSPVEIDNVKRTEETDNKAQMNRRSFHLNHKNRHRKHKRRLRKSGRNHRMKIKKHEYLGNIRKRSTTTTNNKYKFNEQSTQPVSFERNNVNLKIAPELFLDWIVSSSKDFNKPPEPVGSNYNDVPLNLSLLTDTKNMNLEVPNDLSLVNYEETSHDNSHATSAVSQNYDDVHKIQNKKALELKKKLEFERNIDIHSKSNKNHFSDELLQNLTGPEVNALLFGNTSLDTFLDAFYKVSRNITTVSPAVLHKYHRRTTTTKSMGAKLKTTTTKKIGADRQIITTKKHRINLRTTTTQKQRTDFRATTTKKQHRHFRTTVAHKQHTDFRSTTTKKQNKHFRTTIIKKQHVNQRTNTTKKQRTNPPEIMFHKKTPKKNSKLSKEQIKDHHHNASQENTKKKSEGRKKLHKLTQNLKKVVWKYVNRHTNDESKKKLMYQAALKKLPSILKKHIKIQT</sequence>
<accession>A0A8T0EKF2</accession>
<feature type="compositionally biased region" description="Polar residues" evidence="1">
    <location>
        <begin position="813"/>
        <end position="824"/>
    </location>
</feature>
<evidence type="ECO:0000313" key="2">
    <source>
        <dbReference type="EMBL" id="KAF8773186.1"/>
    </source>
</evidence>